<accession>S9S4S1</accession>
<gene>
    <name evidence="1" type="ORF">thalar_00593</name>
</gene>
<evidence type="ECO:0000313" key="1">
    <source>
        <dbReference type="EMBL" id="EPX81144.1"/>
    </source>
</evidence>
<reference evidence="2" key="1">
    <citation type="journal article" date="2013" name="Stand. Genomic Sci.">
        <title>Genome sequence of the Litoreibacter arenae type strain (DSM 19593(T)), a member of the Roseobacter clade isolated from sea sand.</title>
        <authorList>
            <person name="Riedel T."/>
            <person name="Fiebig A."/>
            <person name="Petersen J."/>
            <person name="Gronow S."/>
            <person name="Kyrpides N.C."/>
            <person name="Goker M."/>
            <person name="Klenk H.P."/>
        </authorList>
    </citation>
    <scope>NUCLEOTIDE SEQUENCE [LARGE SCALE GENOMIC DNA]</scope>
    <source>
        <strain evidence="2">DSM 19593</strain>
    </source>
</reference>
<name>S9S4S1_9RHOB</name>
<comment type="caution">
    <text evidence="1">The sequence shown here is derived from an EMBL/GenBank/DDBJ whole genome shotgun (WGS) entry which is preliminary data.</text>
</comment>
<protein>
    <submittedName>
        <fullName evidence="1">Uncharacterized protein</fullName>
    </submittedName>
</protein>
<keyword evidence="2" id="KW-1185">Reference proteome</keyword>
<evidence type="ECO:0000313" key="2">
    <source>
        <dbReference type="Proteomes" id="UP000015351"/>
    </source>
</evidence>
<organism evidence="1 2">
    <name type="scientific">Litoreibacter arenae DSM 19593</name>
    <dbReference type="NCBI Taxonomy" id="1123360"/>
    <lineage>
        <taxon>Bacteria</taxon>
        <taxon>Pseudomonadati</taxon>
        <taxon>Pseudomonadota</taxon>
        <taxon>Alphaproteobacteria</taxon>
        <taxon>Rhodobacterales</taxon>
        <taxon>Roseobacteraceae</taxon>
        <taxon>Litoreibacter</taxon>
    </lineage>
</organism>
<dbReference type="EMBL" id="AONI01000006">
    <property type="protein sequence ID" value="EPX81144.1"/>
    <property type="molecule type" value="Genomic_DNA"/>
</dbReference>
<dbReference type="AlphaFoldDB" id="S9S4S1"/>
<dbReference type="HOGENOM" id="CLU_3272365_0_0_5"/>
<sequence>MTQARALDVLAHTRSMNALLWFLSSNSTDTLAQALAKSLAS</sequence>
<proteinExistence type="predicted"/>
<dbReference type="Proteomes" id="UP000015351">
    <property type="component" value="Unassembled WGS sequence"/>
</dbReference>
<dbReference type="STRING" id="1123360.thalar_00593"/>